<dbReference type="InterPro" id="IPR022764">
    <property type="entry name" value="Peptidase_S54_rhomboid_dom"/>
</dbReference>
<feature type="transmembrane region" description="Helical" evidence="8">
    <location>
        <begin position="279"/>
        <end position="297"/>
    </location>
</feature>
<dbReference type="InterPro" id="IPR035952">
    <property type="entry name" value="Rhomboid-like_sf"/>
</dbReference>
<proteinExistence type="inferred from homology"/>
<gene>
    <name evidence="10" type="ORF">N7G274_003603</name>
</gene>
<feature type="transmembrane region" description="Helical" evidence="8">
    <location>
        <begin position="309"/>
        <end position="334"/>
    </location>
</feature>
<evidence type="ECO:0000256" key="4">
    <source>
        <dbReference type="ARBA" id="ARBA00022801"/>
    </source>
</evidence>
<reference evidence="10 11" key="1">
    <citation type="submission" date="2024-09" db="EMBL/GenBank/DDBJ databases">
        <title>Rethinking Asexuality: The Enigmatic Case of Functional Sexual Genes in Lepraria (Stereocaulaceae).</title>
        <authorList>
            <person name="Doellman M."/>
            <person name="Sun Y."/>
            <person name="Barcenas-Pena A."/>
            <person name="Lumbsch H.T."/>
            <person name="Grewe F."/>
        </authorList>
    </citation>
    <scope>NUCLEOTIDE SEQUENCE [LARGE SCALE GENOMIC DNA]</scope>
    <source>
        <strain evidence="10 11">Mercado 3170</strain>
    </source>
</reference>
<evidence type="ECO:0000256" key="3">
    <source>
        <dbReference type="ARBA" id="ARBA00022692"/>
    </source>
</evidence>
<keyword evidence="5 8" id="KW-1133">Transmembrane helix</keyword>
<keyword evidence="3 8" id="KW-0812">Transmembrane</keyword>
<organism evidence="10 11">
    <name type="scientific">Stereocaulon virgatum</name>
    <dbReference type="NCBI Taxonomy" id="373712"/>
    <lineage>
        <taxon>Eukaryota</taxon>
        <taxon>Fungi</taxon>
        <taxon>Dikarya</taxon>
        <taxon>Ascomycota</taxon>
        <taxon>Pezizomycotina</taxon>
        <taxon>Lecanoromycetes</taxon>
        <taxon>OSLEUM clade</taxon>
        <taxon>Lecanoromycetidae</taxon>
        <taxon>Lecanorales</taxon>
        <taxon>Lecanorineae</taxon>
        <taxon>Stereocaulaceae</taxon>
        <taxon>Stereocaulon</taxon>
    </lineage>
</organism>
<evidence type="ECO:0000256" key="2">
    <source>
        <dbReference type="ARBA" id="ARBA00009045"/>
    </source>
</evidence>
<comment type="similarity">
    <text evidence="2">Belongs to the peptidase S54 family.</text>
</comment>
<comment type="subcellular location">
    <subcellularLocation>
        <location evidence="1">Membrane</location>
        <topology evidence="1">Multi-pass membrane protein</topology>
    </subcellularLocation>
</comment>
<evidence type="ECO:0000256" key="6">
    <source>
        <dbReference type="ARBA" id="ARBA00023136"/>
    </source>
</evidence>
<evidence type="ECO:0000256" key="8">
    <source>
        <dbReference type="SAM" id="Phobius"/>
    </source>
</evidence>
<feature type="transmembrane region" description="Helical" evidence="8">
    <location>
        <begin position="419"/>
        <end position="441"/>
    </location>
</feature>
<evidence type="ECO:0000256" key="7">
    <source>
        <dbReference type="SAM" id="MobiDB-lite"/>
    </source>
</evidence>
<evidence type="ECO:0000259" key="9">
    <source>
        <dbReference type="Pfam" id="PF01694"/>
    </source>
</evidence>
<dbReference type="Pfam" id="PF01694">
    <property type="entry name" value="Rhomboid"/>
    <property type="match status" value="1"/>
</dbReference>
<protein>
    <recommendedName>
        <fullName evidence="9">Peptidase S54 rhomboid domain-containing protein</fullName>
    </recommendedName>
</protein>
<feature type="region of interest" description="Disordered" evidence="7">
    <location>
        <begin position="203"/>
        <end position="231"/>
    </location>
</feature>
<evidence type="ECO:0000256" key="1">
    <source>
        <dbReference type="ARBA" id="ARBA00004141"/>
    </source>
</evidence>
<dbReference type="Gene3D" id="1.20.1540.10">
    <property type="entry name" value="Rhomboid-like"/>
    <property type="match status" value="1"/>
</dbReference>
<keyword evidence="6 8" id="KW-0472">Membrane</keyword>
<comment type="caution">
    <text evidence="10">The sequence shown here is derived from an EMBL/GenBank/DDBJ whole genome shotgun (WGS) entry which is preliminary data.</text>
</comment>
<feature type="compositionally biased region" description="Basic and acidic residues" evidence="7">
    <location>
        <begin position="203"/>
        <end position="218"/>
    </location>
</feature>
<accession>A0ABR4ABR6</accession>
<dbReference type="Proteomes" id="UP001590950">
    <property type="component" value="Unassembled WGS sequence"/>
</dbReference>
<dbReference type="EMBL" id="JBEFKJ010000011">
    <property type="protein sequence ID" value="KAL2043297.1"/>
    <property type="molecule type" value="Genomic_DNA"/>
</dbReference>
<dbReference type="PANTHER" id="PTHR43731">
    <property type="entry name" value="RHOMBOID PROTEASE"/>
    <property type="match status" value="1"/>
</dbReference>
<evidence type="ECO:0000313" key="10">
    <source>
        <dbReference type="EMBL" id="KAL2043297.1"/>
    </source>
</evidence>
<evidence type="ECO:0000256" key="5">
    <source>
        <dbReference type="ARBA" id="ARBA00022989"/>
    </source>
</evidence>
<dbReference type="InterPro" id="IPR050925">
    <property type="entry name" value="Rhomboid_protease_S54"/>
</dbReference>
<keyword evidence="4" id="KW-0378">Hydrolase</keyword>
<dbReference type="PANTHER" id="PTHR43731:SF14">
    <property type="entry name" value="PRESENILIN-ASSOCIATED RHOMBOID-LIKE PROTEIN, MITOCHONDRIAL"/>
    <property type="match status" value="1"/>
</dbReference>
<sequence length="540" mass="59846">MTAVFSVTWQIFRLGLQISPSGRAALLSLRVTLSAPRQAKQPLQRFHSLCRVSKHAQGATSLADGLDPSHISRPRTASLRHHLRWVSLWKRGLEPEGSPGEENGEQVNMTEDEVRDVFGQSIDPQEGVEVLMDLQNRRLEGTLDRRMAYPDAWINKGLAYLRAKFPLDEDAAIIARIDREMENGQLCYQSPSAVSQIEKLRREHKEKSEIERQKREAEENTAMEEGASVTGGKLQIRDGKATAPSKGLVGVRTEPEWIKKYRDAATEKKFPDITNAQRLVPPAMFVTIVLVLCLLFAQNYKPPSRKARLLPDIPPAAATVAALIGVNCVVAGMWRIPQLWAFCNKTFIIAPIRPHARTMLGAAFSHHGFQHFCVNMFGLWLVGTRVHDDLGRGPFLALYFASAVVSAFIPMAVYVTRGIFATTTLGASGAICGLIGALCVLREGQSVHLPFLQLEWTRGIDTGLVLAVLMLWEIQGLRKVGLKVPKITPDIPQIARVDHMGHLAGYTAGIGGAAIIRATDPKWGNAKRDHWYIRDSKKMA</sequence>
<dbReference type="SUPFAM" id="SSF144091">
    <property type="entry name" value="Rhomboid-like"/>
    <property type="match status" value="1"/>
</dbReference>
<feature type="transmembrane region" description="Helical" evidence="8">
    <location>
        <begin position="395"/>
        <end position="413"/>
    </location>
</feature>
<name>A0ABR4ABR6_9LECA</name>
<feature type="domain" description="Peptidase S54 rhomboid" evidence="9">
    <location>
        <begin position="358"/>
        <end position="516"/>
    </location>
</feature>
<keyword evidence="11" id="KW-1185">Reference proteome</keyword>
<evidence type="ECO:0000313" key="11">
    <source>
        <dbReference type="Proteomes" id="UP001590950"/>
    </source>
</evidence>